<organism evidence="1 2">
    <name type="scientific">Gossypium arboreum</name>
    <name type="common">Tree cotton</name>
    <name type="synonym">Gossypium nanking</name>
    <dbReference type="NCBI Taxonomy" id="29729"/>
    <lineage>
        <taxon>Eukaryota</taxon>
        <taxon>Viridiplantae</taxon>
        <taxon>Streptophyta</taxon>
        <taxon>Embryophyta</taxon>
        <taxon>Tracheophyta</taxon>
        <taxon>Spermatophyta</taxon>
        <taxon>Magnoliopsida</taxon>
        <taxon>eudicotyledons</taxon>
        <taxon>Gunneridae</taxon>
        <taxon>Pentapetalae</taxon>
        <taxon>rosids</taxon>
        <taxon>malvids</taxon>
        <taxon>Malvales</taxon>
        <taxon>Malvaceae</taxon>
        <taxon>Malvoideae</taxon>
        <taxon>Gossypium</taxon>
    </lineage>
</organism>
<keyword evidence="2" id="KW-1185">Reference proteome</keyword>
<protein>
    <submittedName>
        <fullName evidence="1">Uncharacterized protein</fullName>
    </submittedName>
</protein>
<evidence type="ECO:0000313" key="1">
    <source>
        <dbReference type="EMBL" id="KHG02923.1"/>
    </source>
</evidence>
<reference evidence="2" key="1">
    <citation type="submission" date="2014-09" db="EMBL/GenBank/DDBJ databases">
        <authorList>
            <person name="Mudge J."/>
            <person name="Ramaraj T."/>
            <person name="Lindquist I.E."/>
            <person name="Bharti A.K."/>
            <person name="Sundararajan A."/>
            <person name="Cameron C.T."/>
            <person name="Woodward J.E."/>
            <person name="May G.D."/>
            <person name="Brubaker C."/>
            <person name="Broadhvest J."/>
            <person name="Wilkins T.A."/>
        </authorList>
    </citation>
    <scope>NUCLEOTIDE SEQUENCE</scope>
    <source>
        <strain evidence="2">cv. AKA8401</strain>
    </source>
</reference>
<comment type="caution">
    <text evidence="1">The sequence shown here is derived from an EMBL/GenBank/DDBJ whole genome shotgun (WGS) entry which is preliminary data.</text>
</comment>
<sequence length="26" mass="3062">MQYSFKSLSFHLIILIPCQDLCPLNH</sequence>
<dbReference type="EMBL" id="JRRC01309489">
    <property type="protein sequence ID" value="KHG02923.1"/>
    <property type="molecule type" value="Genomic_DNA"/>
</dbReference>
<dbReference type="Proteomes" id="UP000032142">
    <property type="component" value="Unassembled WGS sequence"/>
</dbReference>
<name>A0A0B0MLD6_GOSAR</name>
<dbReference type="AlphaFoldDB" id="A0A0B0MLD6"/>
<evidence type="ECO:0000313" key="2">
    <source>
        <dbReference type="Proteomes" id="UP000032142"/>
    </source>
</evidence>
<gene>
    <name evidence="1" type="ORF">F383_24844</name>
</gene>
<proteinExistence type="predicted"/>
<accession>A0A0B0MLD6</accession>